<dbReference type="EMBL" id="JABSTU010000006">
    <property type="protein sequence ID" value="KAH8026980.1"/>
    <property type="molecule type" value="Genomic_DNA"/>
</dbReference>
<dbReference type="Proteomes" id="UP000821866">
    <property type="component" value="Chromosome 4"/>
</dbReference>
<evidence type="ECO:0000313" key="3">
    <source>
        <dbReference type="Proteomes" id="UP000821866"/>
    </source>
</evidence>
<reference evidence="2" key="1">
    <citation type="journal article" date="2020" name="Cell">
        <title>Large-Scale Comparative Analyses of Tick Genomes Elucidate Their Genetic Diversity and Vector Capacities.</title>
        <authorList>
            <consortium name="Tick Genome and Microbiome Consortium (TIGMIC)"/>
            <person name="Jia N."/>
            <person name="Wang J."/>
            <person name="Shi W."/>
            <person name="Du L."/>
            <person name="Sun Y."/>
            <person name="Zhan W."/>
            <person name="Jiang J.F."/>
            <person name="Wang Q."/>
            <person name="Zhang B."/>
            <person name="Ji P."/>
            <person name="Bell-Sakyi L."/>
            <person name="Cui X.M."/>
            <person name="Yuan T.T."/>
            <person name="Jiang B.G."/>
            <person name="Yang W.F."/>
            <person name="Lam T.T."/>
            <person name="Chang Q.C."/>
            <person name="Ding S.J."/>
            <person name="Wang X.J."/>
            <person name="Zhu J.G."/>
            <person name="Ruan X.D."/>
            <person name="Zhao L."/>
            <person name="Wei J.T."/>
            <person name="Ye R.Z."/>
            <person name="Que T.C."/>
            <person name="Du C.H."/>
            <person name="Zhou Y.H."/>
            <person name="Cheng J.X."/>
            <person name="Dai P.F."/>
            <person name="Guo W.B."/>
            <person name="Han X.H."/>
            <person name="Huang E.J."/>
            <person name="Li L.F."/>
            <person name="Wei W."/>
            <person name="Gao Y.C."/>
            <person name="Liu J.Z."/>
            <person name="Shao H.Z."/>
            <person name="Wang X."/>
            <person name="Wang C.C."/>
            <person name="Yang T.C."/>
            <person name="Huo Q.B."/>
            <person name="Li W."/>
            <person name="Chen H.Y."/>
            <person name="Chen S.E."/>
            <person name="Zhou L.G."/>
            <person name="Ni X.B."/>
            <person name="Tian J.H."/>
            <person name="Sheng Y."/>
            <person name="Liu T."/>
            <person name="Pan Y.S."/>
            <person name="Xia L.Y."/>
            <person name="Li J."/>
            <person name="Zhao F."/>
            <person name="Cao W.C."/>
        </authorList>
    </citation>
    <scope>NUCLEOTIDE SEQUENCE</scope>
    <source>
        <strain evidence="2">Rmic-2018</strain>
    </source>
</reference>
<name>A0A9J6DY87_RHIMP</name>
<accession>A0A9J6DY87</accession>
<reference evidence="2" key="2">
    <citation type="submission" date="2021-09" db="EMBL/GenBank/DDBJ databases">
        <authorList>
            <person name="Jia N."/>
            <person name="Wang J."/>
            <person name="Shi W."/>
            <person name="Du L."/>
            <person name="Sun Y."/>
            <person name="Zhan W."/>
            <person name="Jiang J."/>
            <person name="Wang Q."/>
            <person name="Zhang B."/>
            <person name="Ji P."/>
            <person name="Sakyi L.B."/>
            <person name="Cui X."/>
            <person name="Yuan T."/>
            <person name="Jiang B."/>
            <person name="Yang W."/>
            <person name="Lam T.T.-Y."/>
            <person name="Chang Q."/>
            <person name="Ding S."/>
            <person name="Wang X."/>
            <person name="Zhu J."/>
            <person name="Ruan X."/>
            <person name="Zhao L."/>
            <person name="Wei J."/>
            <person name="Que T."/>
            <person name="Du C."/>
            <person name="Cheng J."/>
            <person name="Dai P."/>
            <person name="Han X."/>
            <person name="Huang E."/>
            <person name="Gao Y."/>
            <person name="Liu J."/>
            <person name="Shao H."/>
            <person name="Ye R."/>
            <person name="Li L."/>
            <person name="Wei W."/>
            <person name="Wang X."/>
            <person name="Wang C."/>
            <person name="Huo Q."/>
            <person name="Li W."/>
            <person name="Guo W."/>
            <person name="Chen H."/>
            <person name="Chen S."/>
            <person name="Zhou L."/>
            <person name="Zhou L."/>
            <person name="Ni X."/>
            <person name="Tian J."/>
            <person name="Zhou Y."/>
            <person name="Sheng Y."/>
            <person name="Liu T."/>
            <person name="Pan Y."/>
            <person name="Xia L."/>
            <person name="Li J."/>
            <person name="Zhao F."/>
            <person name="Cao W."/>
        </authorList>
    </citation>
    <scope>NUCLEOTIDE SEQUENCE</scope>
    <source>
        <strain evidence="2">Rmic-2018</strain>
        <tissue evidence="2">Larvae</tissue>
    </source>
</reference>
<evidence type="ECO:0000313" key="2">
    <source>
        <dbReference type="EMBL" id="KAH8026980.1"/>
    </source>
</evidence>
<gene>
    <name evidence="2" type="ORF">HPB51_000610</name>
</gene>
<evidence type="ECO:0000256" key="1">
    <source>
        <dbReference type="SAM" id="MobiDB-lite"/>
    </source>
</evidence>
<proteinExistence type="predicted"/>
<organism evidence="2 3">
    <name type="scientific">Rhipicephalus microplus</name>
    <name type="common">Cattle tick</name>
    <name type="synonym">Boophilus microplus</name>
    <dbReference type="NCBI Taxonomy" id="6941"/>
    <lineage>
        <taxon>Eukaryota</taxon>
        <taxon>Metazoa</taxon>
        <taxon>Ecdysozoa</taxon>
        <taxon>Arthropoda</taxon>
        <taxon>Chelicerata</taxon>
        <taxon>Arachnida</taxon>
        <taxon>Acari</taxon>
        <taxon>Parasitiformes</taxon>
        <taxon>Ixodida</taxon>
        <taxon>Ixodoidea</taxon>
        <taxon>Ixodidae</taxon>
        <taxon>Rhipicephalinae</taxon>
        <taxon>Rhipicephalus</taxon>
        <taxon>Boophilus</taxon>
    </lineage>
</organism>
<protein>
    <submittedName>
        <fullName evidence="2">Uncharacterized protein</fullName>
    </submittedName>
</protein>
<comment type="caution">
    <text evidence="2">The sequence shown here is derived from an EMBL/GenBank/DDBJ whole genome shotgun (WGS) entry which is preliminary data.</text>
</comment>
<sequence length="212" mass="22587">MLRGFGGQVVDAASPLGAASSSFPAAGDQPATLVGESEASETTGDGRAVNGTVKAHRAAVAHQPITSTSPSSTPSQETSRPLDTTPSALTFRRHAPLFQLPAEDFKIVFRPGEGLDPRNTTNGVLLQTLCSLANIDSPTSRQPHTHQSIQQITNCQHPSEPRARLCLRACELRLGTISYSLRAYMAAPDNALRGIIYNAVDSQTQDEIIQDL</sequence>
<feature type="compositionally biased region" description="Low complexity" evidence="1">
    <location>
        <begin position="64"/>
        <end position="81"/>
    </location>
</feature>
<feature type="region of interest" description="Disordered" evidence="1">
    <location>
        <begin position="17"/>
        <end position="86"/>
    </location>
</feature>
<keyword evidence="3" id="KW-1185">Reference proteome</keyword>
<dbReference type="AlphaFoldDB" id="A0A9J6DY87"/>